<organism evidence="2 3">
    <name type="scientific">Plectus sambesii</name>
    <dbReference type="NCBI Taxonomy" id="2011161"/>
    <lineage>
        <taxon>Eukaryota</taxon>
        <taxon>Metazoa</taxon>
        <taxon>Ecdysozoa</taxon>
        <taxon>Nematoda</taxon>
        <taxon>Chromadorea</taxon>
        <taxon>Plectida</taxon>
        <taxon>Plectina</taxon>
        <taxon>Plectoidea</taxon>
        <taxon>Plectidae</taxon>
        <taxon>Plectus</taxon>
    </lineage>
</organism>
<dbReference type="Proteomes" id="UP000887566">
    <property type="component" value="Unplaced"/>
</dbReference>
<proteinExistence type="predicted"/>
<dbReference type="AlphaFoldDB" id="A0A914VPW5"/>
<sequence>MRPLVVFCCFCLLLFVGVEAIPTSSKVSKDDLMRNIIHFLQQQQQAMMEDKRSLDLGLHRDYSARALGLGMLARQLVDSQYGAGK</sequence>
<accession>A0A914VPW5</accession>
<evidence type="ECO:0000313" key="2">
    <source>
        <dbReference type="Proteomes" id="UP000887566"/>
    </source>
</evidence>
<evidence type="ECO:0000313" key="3">
    <source>
        <dbReference type="WBParaSite" id="PSAMB.scaffold2243size24392.g16994.t1"/>
    </source>
</evidence>
<feature type="chain" id="PRO_5036788747" evidence="1">
    <location>
        <begin position="21"/>
        <end position="85"/>
    </location>
</feature>
<feature type="signal peptide" evidence="1">
    <location>
        <begin position="1"/>
        <end position="20"/>
    </location>
</feature>
<evidence type="ECO:0000256" key="1">
    <source>
        <dbReference type="SAM" id="SignalP"/>
    </source>
</evidence>
<reference evidence="3" key="1">
    <citation type="submission" date="2022-11" db="UniProtKB">
        <authorList>
            <consortium name="WormBaseParasite"/>
        </authorList>
    </citation>
    <scope>IDENTIFICATION</scope>
</reference>
<dbReference type="WBParaSite" id="PSAMB.scaffold2243size24392.g16994.t1">
    <property type="protein sequence ID" value="PSAMB.scaffold2243size24392.g16994.t1"/>
    <property type="gene ID" value="PSAMB.scaffold2243size24392.g16994"/>
</dbReference>
<keyword evidence="2" id="KW-1185">Reference proteome</keyword>
<protein>
    <submittedName>
        <fullName evidence="3">Uncharacterized protein</fullName>
    </submittedName>
</protein>
<name>A0A914VPW5_9BILA</name>
<keyword evidence="1" id="KW-0732">Signal</keyword>